<feature type="domain" description="GCVT N-terminal" evidence="3">
    <location>
        <begin position="412"/>
        <end position="491"/>
    </location>
</feature>
<organism evidence="4 5">
    <name type="scientific">Babesia caballi</name>
    <dbReference type="NCBI Taxonomy" id="5871"/>
    <lineage>
        <taxon>Eukaryota</taxon>
        <taxon>Sar</taxon>
        <taxon>Alveolata</taxon>
        <taxon>Apicomplexa</taxon>
        <taxon>Aconoidasida</taxon>
        <taxon>Piroplasmida</taxon>
        <taxon>Babesiidae</taxon>
        <taxon>Babesia</taxon>
    </lineage>
</organism>
<reference evidence="4 5" key="1">
    <citation type="submission" date="2021-06" db="EMBL/GenBank/DDBJ databases">
        <title>Genome sequence of Babesia caballi.</title>
        <authorList>
            <person name="Yamagishi J."/>
            <person name="Kidaka T."/>
            <person name="Ochi A."/>
        </authorList>
    </citation>
    <scope>NUCLEOTIDE SEQUENCE [LARGE SCALE GENOMIC DNA]</scope>
    <source>
        <strain evidence="4">USDA-D6B2</strain>
    </source>
</reference>
<keyword evidence="5" id="KW-1185">Reference proteome</keyword>
<protein>
    <submittedName>
        <fullName evidence="4">Aminomethyltransferase, putative</fullName>
    </submittedName>
</protein>
<dbReference type="GO" id="GO:0005739">
    <property type="term" value="C:mitochondrion"/>
    <property type="evidence" value="ECO:0007669"/>
    <property type="project" value="TreeGrafter"/>
</dbReference>
<dbReference type="Pfam" id="PF01571">
    <property type="entry name" value="GCV_T"/>
    <property type="match status" value="2"/>
</dbReference>
<dbReference type="Proteomes" id="UP001497744">
    <property type="component" value="Unassembled WGS sequence"/>
</dbReference>
<evidence type="ECO:0000256" key="1">
    <source>
        <dbReference type="SAM" id="Coils"/>
    </source>
</evidence>
<dbReference type="SUPFAM" id="SSF101790">
    <property type="entry name" value="Aminomethyltransferase beta-barrel domain"/>
    <property type="match status" value="1"/>
</dbReference>
<dbReference type="InterPro" id="IPR006222">
    <property type="entry name" value="GCVT_N"/>
</dbReference>
<gene>
    <name evidence="4" type="ORF">BcabD6B2_33960</name>
</gene>
<feature type="coiled-coil region" evidence="1">
    <location>
        <begin position="705"/>
        <end position="732"/>
    </location>
</feature>
<comment type="caution">
    <text evidence="4">The sequence shown here is derived from an EMBL/GenBank/DDBJ whole genome shotgun (WGS) entry which is preliminary data.</text>
</comment>
<feature type="domain" description="GCVT N-terminal" evidence="3">
    <location>
        <begin position="213"/>
        <end position="352"/>
    </location>
</feature>
<dbReference type="AlphaFoldDB" id="A0AAV4LUW6"/>
<dbReference type="InterPro" id="IPR028896">
    <property type="entry name" value="GcvT/YgfZ/DmdA"/>
</dbReference>
<evidence type="ECO:0000259" key="3">
    <source>
        <dbReference type="Pfam" id="PF01571"/>
    </source>
</evidence>
<dbReference type="InterPro" id="IPR029043">
    <property type="entry name" value="GcvT/YgfZ_C"/>
</dbReference>
<dbReference type="RefSeq" id="XP_067716030.1">
    <property type="nucleotide sequence ID" value="XM_067859929.1"/>
</dbReference>
<name>A0AAV4LUW6_BABCB</name>
<dbReference type="Gene3D" id="3.30.1360.120">
    <property type="entry name" value="Probable tRNA modification gtpase trme, domain 1"/>
    <property type="match status" value="1"/>
</dbReference>
<dbReference type="EMBL" id="BPLF01000003">
    <property type="protein sequence ID" value="GIX63961.1"/>
    <property type="molecule type" value="Genomic_DNA"/>
</dbReference>
<sequence>MLDTPGDKLMRQIISRRRQRGVEQNESTGNLYELAEEYLDAEHEMQAISPSQDTVLQQKIDEVLQKRFNYNPTATLHQTDDGHSYGETGTRRNLPPVRTSNINKTCQQPRSEQSITDVCAVEDQVEQDLTQETVDSQGRQRIITDFENAALPNGAVIKIDTLSSKAVQVDRDLVDVFHQLGTVRVNWDVIRLWTTDQIVDAIYFNETVLPIVASDAEGEYYHIRNRVALIDKSYALPIIVEGKHACDFMEHFVTCSVKKLKQGMVQYAALVDTKGCVMDMAHIAKYEDCLLLVTNGLQKRNVYDYMTAYQVSCRQMGLDVTLQPQVFSVVVSIQGPKSAEMLQSVVSKQNTTVSSTGNRSVGLSCQLEKKGIDLNCMLEIPSTLPAFMHCFEGTVTYSTTDEEGIESRKTEKIRCSRISDVGEDGFEVVVSSEAAIPLLRMLLEQPEVAAAGFDAYDSARMEAGIIRSDVDLPTESSPIQAAVAWCMDTNKLRAGSLFGRQHVVSQLVNGVAKVRVGLVTNERVDANCYILNADTRRPIGFVTSCSWSYGLQMYLSQAYVNTENARHDMPVCISLPLKPDAPVTKREYRRYYRNKTRRTFVRGTVVRLPFVLHNYPIKESEKLFVGGRNVPLQSAVKLVKREKNGDDQAKQGVLPKGVTDEDTMTTPTNDGVPIQETGSDSDTPSRREEKMPVKTRKQLWKEVVAKQRSKNAKTLEMAIKQLEEASVNARVDAMQSHETEGKESPLHIERINIAPRAEIPLDKVLRYYKELHSTPVPSRHRRYRPPMAAR</sequence>
<dbReference type="GeneID" id="94195442"/>
<accession>A0AAV4LUW6</accession>
<feature type="region of interest" description="Disordered" evidence="2">
    <location>
        <begin position="641"/>
        <end position="695"/>
    </location>
</feature>
<keyword evidence="1" id="KW-0175">Coiled coil</keyword>
<feature type="region of interest" description="Disordered" evidence="2">
    <location>
        <begin position="74"/>
        <end position="94"/>
    </location>
</feature>
<evidence type="ECO:0000256" key="2">
    <source>
        <dbReference type="SAM" id="MobiDB-lite"/>
    </source>
</evidence>
<dbReference type="PANTHER" id="PTHR43757:SF2">
    <property type="entry name" value="AMINOMETHYLTRANSFERASE, MITOCHONDRIAL"/>
    <property type="match status" value="1"/>
</dbReference>
<dbReference type="InterPro" id="IPR027266">
    <property type="entry name" value="TrmE/GcvT-like"/>
</dbReference>
<evidence type="ECO:0000313" key="4">
    <source>
        <dbReference type="EMBL" id="GIX63961.1"/>
    </source>
</evidence>
<evidence type="ECO:0000313" key="5">
    <source>
        <dbReference type="Proteomes" id="UP001497744"/>
    </source>
</evidence>
<dbReference type="SUPFAM" id="SSF103025">
    <property type="entry name" value="Folate-binding domain"/>
    <property type="match status" value="1"/>
</dbReference>
<proteinExistence type="predicted"/>
<feature type="compositionally biased region" description="Basic and acidic residues" evidence="2">
    <location>
        <begin position="683"/>
        <end position="692"/>
    </location>
</feature>
<dbReference type="PANTHER" id="PTHR43757">
    <property type="entry name" value="AMINOMETHYLTRANSFERASE"/>
    <property type="match status" value="1"/>
</dbReference>